<protein>
    <recommendedName>
        <fullName evidence="3 6">Flagellar basal-body rod protein FlgC</fullName>
    </recommendedName>
</protein>
<reference evidence="9" key="1">
    <citation type="journal article" date="2019" name="Int. J. Syst. Evol. Microbiol.">
        <title>The Global Catalogue of Microorganisms (GCM) 10K type strain sequencing project: providing services to taxonomists for standard genome sequencing and annotation.</title>
        <authorList>
            <consortium name="The Broad Institute Genomics Platform"/>
            <consortium name="The Broad Institute Genome Sequencing Center for Infectious Disease"/>
            <person name="Wu L."/>
            <person name="Ma J."/>
        </authorList>
    </citation>
    <scope>NUCLEOTIDE SEQUENCE [LARGE SCALE GENOMIC DNA]</scope>
    <source>
        <strain evidence="9">CGMCC 1.10188</strain>
    </source>
</reference>
<dbReference type="InterPro" id="IPR019776">
    <property type="entry name" value="Flagellar_basal_body_rod_CS"/>
</dbReference>
<evidence type="ECO:0000256" key="3">
    <source>
        <dbReference type="ARBA" id="ARBA00017941"/>
    </source>
</evidence>
<keyword evidence="8" id="KW-0966">Cell projection</keyword>
<comment type="subcellular location">
    <subcellularLocation>
        <location evidence="1 6">Bacterial flagellum basal body</location>
    </subcellularLocation>
</comment>
<keyword evidence="8" id="KW-0282">Flagellum</keyword>
<evidence type="ECO:0000259" key="7">
    <source>
        <dbReference type="Pfam" id="PF06429"/>
    </source>
</evidence>
<feature type="domain" description="Flagellar basal-body/hook protein C-terminal" evidence="7">
    <location>
        <begin position="89"/>
        <end position="133"/>
    </location>
</feature>
<dbReference type="InterPro" id="IPR006299">
    <property type="entry name" value="FlgC"/>
</dbReference>
<keyword evidence="4 6" id="KW-0975">Bacterial flagellum</keyword>
<dbReference type="PROSITE" id="PS00588">
    <property type="entry name" value="FLAGELLA_BB_ROD"/>
    <property type="match status" value="1"/>
</dbReference>
<evidence type="ECO:0000313" key="9">
    <source>
        <dbReference type="Proteomes" id="UP000603352"/>
    </source>
</evidence>
<proteinExistence type="inferred from homology"/>
<evidence type="ECO:0000256" key="6">
    <source>
        <dbReference type="RuleBase" id="RU362062"/>
    </source>
</evidence>
<organism evidence="8 9">
    <name type="scientific">Tistrella bauzanensis</name>
    <dbReference type="NCBI Taxonomy" id="657419"/>
    <lineage>
        <taxon>Bacteria</taxon>
        <taxon>Pseudomonadati</taxon>
        <taxon>Pseudomonadota</taxon>
        <taxon>Alphaproteobacteria</taxon>
        <taxon>Geminicoccales</taxon>
        <taxon>Geminicoccaceae</taxon>
        <taxon>Tistrella</taxon>
    </lineage>
</organism>
<comment type="subunit">
    <text evidence="5 6">The basal body constitutes a major portion of the flagellar organelle and consists of four rings (L,P,S, and M) mounted on a central rod. The rod consists of about 26 subunits of FlgG in the distal portion, and FlgB, FlgC and FlgF are thought to build up the proximal portion of the rod with about 6 subunits each.</text>
</comment>
<gene>
    <name evidence="8" type="ORF">GCM10011505_03640</name>
</gene>
<dbReference type="InterPro" id="IPR010930">
    <property type="entry name" value="Flg_bb/hook_C_dom"/>
</dbReference>
<dbReference type="NCBIfam" id="TIGR01395">
    <property type="entry name" value="FlgC"/>
    <property type="match status" value="1"/>
</dbReference>
<accession>A0ABQ1I7Y2</accession>
<dbReference type="Proteomes" id="UP000603352">
    <property type="component" value="Unassembled WGS sequence"/>
</dbReference>
<comment type="caution">
    <text evidence="8">The sequence shown here is derived from an EMBL/GenBank/DDBJ whole genome shotgun (WGS) entry which is preliminary data.</text>
</comment>
<keyword evidence="9" id="KW-1185">Reference proteome</keyword>
<evidence type="ECO:0000256" key="4">
    <source>
        <dbReference type="ARBA" id="ARBA00023143"/>
    </source>
</evidence>
<dbReference type="PANTHER" id="PTHR30435:SF2">
    <property type="entry name" value="FLAGELLAR BASAL-BODY ROD PROTEIN FLGC"/>
    <property type="match status" value="1"/>
</dbReference>
<keyword evidence="8" id="KW-0969">Cilium</keyword>
<comment type="similarity">
    <text evidence="2">Belongs to the flagella basal body rod proteins family.</text>
</comment>
<evidence type="ECO:0000256" key="1">
    <source>
        <dbReference type="ARBA" id="ARBA00004117"/>
    </source>
</evidence>
<evidence type="ECO:0000256" key="2">
    <source>
        <dbReference type="ARBA" id="ARBA00009677"/>
    </source>
</evidence>
<sequence length="135" mass="15043">MDLMKTMRISSAGMQVQSERLRVVAENLANADSTATEAGGEPYRRRTVTFAEGLDRELGLSTVRISRFGTDQSAFGREYDPGHPAADENGYVLMPNVNPVVEMVDMREAQRGYEANLSVIETTRMMLQKAIDLLR</sequence>
<evidence type="ECO:0000313" key="8">
    <source>
        <dbReference type="EMBL" id="GGB25705.1"/>
    </source>
</evidence>
<dbReference type="PANTHER" id="PTHR30435">
    <property type="entry name" value="FLAGELLAR PROTEIN"/>
    <property type="match status" value="1"/>
</dbReference>
<dbReference type="EMBL" id="BMDZ01000002">
    <property type="protein sequence ID" value="GGB25705.1"/>
    <property type="molecule type" value="Genomic_DNA"/>
</dbReference>
<name>A0ABQ1I7Y2_9PROT</name>
<evidence type="ECO:0000256" key="5">
    <source>
        <dbReference type="ARBA" id="ARBA00025933"/>
    </source>
</evidence>
<dbReference type="Pfam" id="PF06429">
    <property type="entry name" value="Flg_bbr_C"/>
    <property type="match status" value="1"/>
</dbReference>
<dbReference type="RefSeq" id="WP_188574271.1">
    <property type="nucleotide sequence ID" value="NZ_BMDZ01000002.1"/>
</dbReference>